<dbReference type="Gene3D" id="3.40.50.300">
    <property type="entry name" value="P-loop containing nucleotide triphosphate hydrolases"/>
    <property type="match status" value="2"/>
</dbReference>
<dbReference type="STRING" id="368408.Tpen_1541"/>
<dbReference type="Proteomes" id="UP000000641">
    <property type="component" value="Chromosome"/>
</dbReference>
<dbReference type="HOGENOM" id="CLU_000604_86_7_2"/>
<dbReference type="GO" id="GO:0016887">
    <property type="term" value="F:ATP hydrolysis activity"/>
    <property type="evidence" value="ECO:0007669"/>
    <property type="project" value="InterPro"/>
</dbReference>
<evidence type="ECO:0000256" key="6">
    <source>
        <dbReference type="ARBA" id="ARBA00022840"/>
    </source>
</evidence>
<accession>A1S0F7</accession>
<evidence type="ECO:0000256" key="4">
    <source>
        <dbReference type="ARBA" id="ARBA00022475"/>
    </source>
</evidence>
<dbReference type="GO" id="GO:0005524">
    <property type="term" value="F:ATP binding"/>
    <property type="evidence" value="ECO:0007669"/>
    <property type="project" value="UniProtKB-KW"/>
</dbReference>
<dbReference type="FunFam" id="3.40.50.300:FF:000224">
    <property type="entry name" value="Energy-coupling factor transporter ATP-binding protein EcfA"/>
    <property type="match status" value="2"/>
</dbReference>
<evidence type="ECO:0000256" key="9">
    <source>
        <dbReference type="ARBA" id="ARBA00025157"/>
    </source>
</evidence>
<dbReference type="PANTHER" id="PTHR43553:SF25">
    <property type="entry name" value="ABC-TYPE COBALT TRANSPORT SYSTEM, ATPASE COMPONENT"/>
    <property type="match status" value="1"/>
</dbReference>
<name>A1S0F7_THEPD</name>
<feature type="domain" description="ABC transporter" evidence="10">
    <location>
        <begin position="281"/>
        <end position="515"/>
    </location>
</feature>
<dbReference type="PROSITE" id="PS00211">
    <property type="entry name" value="ABC_TRANSPORTER_1"/>
    <property type="match status" value="1"/>
</dbReference>
<dbReference type="PROSITE" id="PS50893">
    <property type="entry name" value="ABC_TRANSPORTER_2"/>
    <property type="match status" value="2"/>
</dbReference>
<dbReference type="Pfam" id="PF00005">
    <property type="entry name" value="ABC_tran"/>
    <property type="match status" value="2"/>
</dbReference>
<evidence type="ECO:0000313" key="11">
    <source>
        <dbReference type="EMBL" id="ABL78937.1"/>
    </source>
</evidence>
<keyword evidence="5" id="KW-0547">Nucleotide-binding</keyword>
<gene>
    <name evidence="11" type="ordered locus">Tpen_1541</name>
</gene>
<reference evidence="12" key="1">
    <citation type="journal article" date="2008" name="J. Bacteriol.">
        <title>Genome sequence of Thermofilum pendens reveals an exceptional loss of biosynthetic pathways without genome reduction.</title>
        <authorList>
            <person name="Anderson I."/>
            <person name="Rodriguez J."/>
            <person name="Susanti D."/>
            <person name="Porat I."/>
            <person name="Reich C."/>
            <person name="Ulrich L.E."/>
            <person name="Elkins J.G."/>
            <person name="Mavromatis K."/>
            <person name="Lykidis A."/>
            <person name="Kim E."/>
            <person name="Thompson L.S."/>
            <person name="Nolan M."/>
            <person name="Land M."/>
            <person name="Copeland A."/>
            <person name="Lapidus A."/>
            <person name="Lucas S."/>
            <person name="Detter C."/>
            <person name="Zhulin I.B."/>
            <person name="Olsen G.J."/>
            <person name="Whitman W."/>
            <person name="Mukhopadhyay B."/>
            <person name="Bristow J."/>
            <person name="Kyrpides N."/>
        </authorList>
    </citation>
    <scope>NUCLEOTIDE SEQUENCE [LARGE SCALE GENOMIC DNA]</scope>
    <source>
        <strain evidence="12">DSM 2475 / Hrk 5</strain>
    </source>
</reference>
<keyword evidence="3" id="KW-0813">Transport</keyword>
<keyword evidence="8" id="KW-0472">Membrane</keyword>
<comment type="similarity">
    <text evidence="2">Belongs to the ABC transporter superfamily.</text>
</comment>
<dbReference type="eggNOG" id="arCOG00188">
    <property type="taxonomic scope" value="Archaea"/>
</dbReference>
<keyword evidence="6" id="KW-0067">ATP-binding</keyword>
<feature type="domain" description="ABC transporter" evidence="10">
    <location>
        <begin position="16"/>
        <end position="256"/>
    </location>
</feature>
<dbReference type="GO" id="GO:0043190">
    <property type="term" value="C:ATP-binding cassette (ABC) transporter complex"/>
    <property type="evidence" value="ECO:0007669"/>
    <property type="project" value="TreeGrafter"/>
</dbReference>
<dbReference type="InterPro" id="IPR015856">
    <property type="entry name" value="ABC_transpr_CbiO/EcfA_su"/>
</dbReference>
<dbReference type="SUPFAM" id="SSF52540">
    <property type="entry name" value="P-loop containing nucleoside triphosphate hydrolases"/>
    <property type="match status" value="2"/>
</dbReference>
<dbReference type="AlphaFoldDB" id="A1S0F7"/>
<evidence type="ECO:0000256" key="3">
    <source>
        <dbReference type="ARBA" id="ARBA00022448"/>
    </source>
</evidence>
<dbReference type="EnsemblBacteria" id="ABL78937">
    <property type="protein sequence ID" value="ABL78937"/>
    <property type="gene ID" value="Tpen_1541"/>
</dbReference>
<dbReference type="EMBL" id="CP000505">
    <property type="protein sequence ID" value="ABL78937.1"/>
    <property type="molecule type" value="Genomic_DNA"/>
</dbReference>
<dbReference type="InterPro" id="IPR017871">
    <property type="entry name" value="ABC_transporter-like_CS"/>
</dbReference>
<keyword evidence="7" id="KW-1278">Translocase</keyword>
<protein>
    <submittedName>
        <fullName evidence="11">ABC transporter related</fullName>
    </submittedName>
</protein>
<keyword evidence="4" id="KW-1003">Cell membrane</keyword>
<sequence length="548" mass="60091">MRSAVEFPVVLRVPEIEVEELSFTYAGKGEPALRNVSLEVDKGEVVLLAGRSGSGKSTLLKAINGLIPHRYSGTYKGAVRVRGLTVAETPVYELSRIVGTVMQEVSKQLFLPTVADDVAFGPSNLCIEREEIERRVEEALSRLGILHLKDRDVNELSGGEKQRVAIAGVLAMKPEIILMDEPLANLDSEGVATVQEVIKSFREEGKTVVIAEHRVEEVLEVGVDRVFVMREGTIVREVERVEELANFADELKVPAEAYLPPGIVEAPRISLPHHSPGVVAVEFRNVSFSYEDKPVLKGINLEIREGERVALLGNNGAGKSTMAKLMLGLLKPTEGSVLVYGRDTHTMEVYEVAPMVGLVFQDPFSMLFAETVREEIAFGPRNLGVPPSEIPGRVEEAAERCFVKHLLDFSPFASSHGEKKRICVASILSMKPRILVLDEPTAGQDYATYTAFMEFVDSLVNAGVIKTLVLITHDTDLAVEYTDRTIVLANGEIVADGPTRKVLSDSSVLAKGKIRETSLIRLGKRLTGGNYILSRKELAMLARSRTHS</sequence>
<proteinExistence type="inferred from homology"/>
<dbReference type="NCBIfam" id="NF010167">
    <property type="entry name" value="PRK13648.1"/>
    <property type="match status" value="2"/>
</dbReference>
<dbReference type="InterPro" id="IPR050095">
    <property type="entry name" value="ECF_ABC_transporter_ATP-bd"/>
</dbReference>
<evidence type="ECO:0000259" key="10">
    <source>
        <dbReference type="PROSITE" id="PS50893"/>
    </source>
</evidence>
<organism evidence="11 12">
    <name type="scientific">Thermofilum pendens (strain DSM 2475 / Hrk 5)</name>
    <dbReference type="NCBI Taxonomy" id="368408"/>
    <lineage>
        <taxon>Archaea</taxon>
        <taxon>Thermoproteota</taxon>
        <taxon>Thermoprotei</taxon>
        <taxon>Thermofilales</taxon>
        <taxon>Thermofilaceae</taxon>
        <taxon>Thermofilum</taxon>
    </lineage>
</organism>
<evidence type="ECO:0000256" key="1">
    <source>
        <dbReference type="ARBA" id="ARBA00004236"/>
    </source>
</evidence>
<dbReference type="InterPro" id="IPR003593">
    <property type="entry name" value="AAA+_ATPase"/>
</dbReference>
<dbReference type="GO" id="GO:0042626">
    <property type="term" value="F:ATPase-coupled transmembrane transporter activity"/>
    <property type="evidence" value="ECO:0007669"/>
    <property type="project" value="TreeGrafter"/>
</dbReference>
<comment type="function">
    <text evidence="9">Probably part of an ABC transporter complex. Responsible for energy coupling to the transport system.</text>
</comment>
<keyword evidence="12" id="KW-1185">Reference proteome</keyword>
<evidence type="ECO:0000256" key="2">
    <source>
        <dbReference type="ARBA" id="ARBA00005417"/>
    </source>
</evidence>
<evidence type="ECO:0000256" key="7">
    <source>
        <dbReference type="ARBA" id="ARBA00022967"/>
    </source>
</evidence>
<evidence type="ECO:0000256" key="5">
    <source>
        <dbReference type="ARBA" id="ARBA00022741"/>
    </source>
</evidence>
<dbReference type="KEGG" id="tpe:Tpen_1541"/>
<comment type="subcellular location">
    <subcellularLocation>
        <location evidence="1">Cell membrane</location>
    </subcellularLocation>
</comment>
<dbReference type="InterPro" id="IPR027417">
    <property type="entry name" value="P-loop_NTPase"/>
</dbReference>
<evidence type="ECO:0000256" key="8">
    <source>
        <dbReference type="ARBA" id="ARBA00023136"/>
    </source>
</evidence>
<dbReference type="CDD" id="cd03225">
    <property type="entry name" value="ABC_cobalt_CbiO_domain1"/>
    <property type="match status" value="2"/>
</dbReference>
<evidence type="ECO:0000313" key="12">
    <source>
        <dbReference type="Proteomes" id="UP000000641"/>
    </source>
</evidence>
<dbReference type="InterPro" id="IPR003439">
    <property type="entry name" value="ABC_transporter-like_ATP-bd"/>
</dbReference>
<dbReference type="PANTHER" id="PTHR43553">
    <property type="entry name" value="HEAVY METAL TRANSPORTER"/>
    <property type="match status" value="1"/>
</dbReference>
<dbReference type="SMART" id="SM00382">
    <property type="entry name" value="AAA"/>
    <property type="match status" value="2"/>
</dbReference>